<dbReference type="InterPro" id="IPR053926">
    <property type="entry name" value="RecX_HTH_1st"/>
</dbReference>
<feature type="domain" description="RecX second three-helical" evidence="7">
    <location>
        <begin position="72"/>
        <end position="112"/>
    </location>
</feature>
<comment type="function">
    <text evidence="5">Modulates RecA activity.</text>
</comment>
<dbReference type="RefSeq" id="WP_117954765.1">
    <property type="nucleotide sequence ID" value="NZ_QRAN01000011.1"/>
</dbReference>
<proteinExistence type="inferred from homology"/>
<dbReference type="Pfam" id="PF02631">
    <property type="entry name" value="RecX_HTH2"/>
    <property type="match status" value="1"/>
</dbReference>
<feature type="domain" description="RecX third three-helical" evidence="8">
    <location>
        <begin position="120"/>
        <end position="158"/>
    </location>
</feature>
<evidence type="ECO:0000256" key="4">
    <source>
        <dbReference type="ARBA" id="ARBA00022490"/>
    </source>
</evidence>
<dbReference type="InterPro" id="IPR003783">
    <property type="entry name" value="Regulatory_RecX"/>
</dbReference>
<dbReference type="Gene3D" id="1.10.10.10">
    <property type="entry name" value="Winged helix-like DNA-binding domain superfamily/Winged helix DNA-binding domain"/>
    <property type="match status" value="3"/>
</dbReference>
<evidence type="ECO:0000256" key="1">
    <source>
        <dbReference type="ARBA" id="ARBA00004496"/>
    </source>
</evidence>
<dbReference type="InterPro" id="IPR053924">
    <property type="entry name" value="RecX_HTH_2nd"/>
</dbReference>
<comment type="caution">
    <text evidence="10">The sequence shown here is derived from an EMBL/GenBank/DDBJ whole genome shotgun (WGS) entry which is preliminary data.</text>
</comment>
<dbReference type="GO" id="GO:0005737">
    <property type="term" value="C:cytoplasm"/>
    <property type="evidence" value="ECO:0007669"/>
    <property type="project" value="UniProtKB-SubCell"/>
</dbReference>
<dbReference type="PANTHER" id="PTHR33602">
    <property type="entry name" value="REGULATORY PROTEIN RECX FAMILY PROTEIN"/>
    <property type="match status" value="1"/>
</dbReference>
<dbReference type="Pfam" id="PF21981">
    <property type="entry name" value="RecX_HTH3"/>
    <property type="match status" value="1"/>
</dbReference>
<evidence type="ECO:0000256" key="2">
    <source>
        <dbReference type="ARBA" id="ARBA00009695"/>
    </source>
</evidence>
<keyword evidence="4 5" id="KW-0963">Cytoplasm</keyword>
<evidence type="ECO:0000256" key="5">
    <source>
        <dbReference type="HAMAP-Rule" id="MF_01114"/>
    </source>
</evidence>
<organism evidence="10 11">
    <name type="scientific">Seongchinamella sediminis</name>
    <dbReference type="NCBI Taxonomy" id="2283635"/>
    <lineage>
        <taxon>Bacteria</taxon>
        <taxon>Pseudomonadati</taxon>
        <taxon>Pseudomonadota</taxon>
        <taxon>Gammaproteobacteria</taxon>
        <taxon>Cellvibrionales</taxon>
        <taxon>Halieaceae</taxon>
        <taxon>Seongchinamella</taxon>
    </lineage>
</organism>
<feature type="region of interest" description="Disordered" evidence="6">
    <location>
        <begin position="1"/>
        <end position="21"/>
    </location>
</feature>
<evidence type="ECO:0000313" key="11">
    <source>
        <dbReference type="Proteomes" id="UP000265509"/>
    </source>
</evidence>
<accession>A0A3L7DVS5</accession>
<dbReference type="EMBL" id="QRAN01000011">
    <property type="protein sequence ID" value="RLQ21667.1"/>
    <property type="molecule type" value="Genomic_DNA"/>
</dbReference>
<name>A0A3L7DVS5_9GAMM</name>
<dbReference type="PANTHER" id="PTHR33602:SF1">
    <property type="entry name" value="REGULATORY PROTEIN RECX FAMILY PROTEIN"/>
    <property type="match status" value="1"/>
</dbReference>
<dbReference type="OrthoDB" id="7066780at2"/>
<evidence type="ECO:0000256" key="6">
    <source>
        <dbReference type="SAM" id="MobiDB-lite"/>
    </source>
</evidence>
<dbReference type="Pfam" id="PF21982">
    <property type="entry name" value="RecX_HTH1"/>
    <property type="match status" value="1"/>
</dbReference>
<dbReference type="InterPro" id="IPR036388">
    <property type="entry name" value="WH-like_DNA-bd_sf"/>
</dbReference>
<feature type="domain" description="RecX first three-helical" evidence="9">
    <location>
        <begin position="29"/>
        <end position="65"/>
    </location>
</feature>
<dbReference type="HAMAP" id="MF_01114">
    <property type="entry name" value="RecX"/>
    <property type="match status" value="1"/>
</dbReference>
<evidence type="ECO:0000313" key="10">
    <source>
        <dbReference type="EMBL" id="RLQ21667.1"/>
    </source>
</evidence>
<evidence type="ECO:0000256" key="3">
    <source>
        <dbReference type="ARBA" id="ARBA00018111"/>
    </source>
</evidence>
<dbReference type="GO" id="GO:0006282">
    <property type="term" value="P:regulation of DNA repair"/>
    <property type="evidence" value="ECO:0007669"/>
    <property type="project" value="UniProtKB-UniRule"/>
</dbReference>
<gene>
    <name evidence="5" type="primary">recX</name>
    <name evidence="10" type="ORF">DWB85_11675</name>
</gene>
<evidence type="ECO:0000259" key="7">
    <source>
        <dbReference type="Pfam" id="PF02631"/>
    </source>
</evidence>
<keyword evidence="11" id="KW-1185">Reference proteome</keyword>
<dbReference type="InterPro" id="IPR053925">
    <property type="entry name" value="RecX_HTH_3rd"/>
</dbReference>
<evidence type="ECO:0000259" key="9">
    <source>
        <dbReference type="Pfam" id="PF21982"/>
    </source>
</evidence>
<sequence>MADSRYSDDSSEGDLGPLTAVNPADIRMAAMDLLARREHSRRELKQKLARRFADEGLIEEQLDRLTEENLQSDARYAESFLRQRISRGHGPMRIRQEMRQKGISDGEITAALDAEGADWFALAEQAFQRKFGVLPAADIKENSRRNRFMQYRGFSLEHYQHLLEES</sequence>
<comment type="similarity">
    <text evidence="2 5">Belongs to the RecX family.</text>
</comment>
<protein>
    <recommendedName>
        <fullName evidence="3 5">Regulatory protein RecX</fullName>
    </recommendedName>
</protein>
<dbReference type="Proteomes" id="UP000265509">
    <property type="component" value="Unassembled WGS sequence"/>
</dbReference>
<evidence type="ECO:0000259" key="8">
    <source>
        <dbReference type="Pfam" id="PF21981"/>
    </source>
</evidence>
<dbReference type="AlphaFoldDB" id="A0A3L7DVS5"/>
<reference evidence="10 11" key="1">
    <citation type="submission" date="2018-07" db="EMBL/GenBank/DDBJ databases">
        <title>Halioglobus sp. genome submission.</title>
        <authorList>
            <person name="Ye M.-Q."/>
            <person name="Du Z.-J."/>
        </authorList>
    </citation>
    <scope>NUCLEOTIDE SEQUENCE [LARGE SCALE GENOMIC DNA]</scope>
    <source>
        <strain evidence="10 11">U0301</strain>
    </source>
</reference>
<comment type="subcellular location">
    <subcellularLocation>
        <location evidence="1 5">Cytoplasm</location>
    </subcellularLocation>
</comment>